<comment type="caution">
    <text evidence="1">The sequence shown here is derived from an EMBL/GenBank/DDBJ whole genome shotgun (WGS) entry which is preliminary data.</text>
</comment>
<name>A0ABN9PPH7_9DINO</name>
<feature type="non-terminal residue" evidence="1">
    <location>
        <position position="1"/>
    </location>
</feature>
<dbReference type="PANTHER" id="PTHR38899:SF1">
    <property type="entry name" value="PROTEIN KINASE"/>
    <property type="match status" value="1"/>
</dbReference>
<gene>
    <name evidence="1" type="ORF">PCOR1329_LOCUS3799</name>
</gene>
<dbReference type="EMBL" id="CAUYUJ010000986">
    <property type="protein sequence ID" value="CAK0793534.1"/>
    <property type="molecule type" value="Genomic_DNA"/>
</dbReference>
<organism evidence="1 2">
    <name type="scientific">Prorocentrum cordatum</name>
    <dbReference type="NCBI Taxonomy" id="2364126"/>
    <lineage>
        <taxon>Eukaryota</taxon>
        <taxon>Sar</taxon>
        <taxon>Alveolata</taxon>
        <taxon>Dinophyceae</taxon>
        <taxon>Prorocentrales</taxon>
        <taxon>Prorocentraceae</taxon>
        <taxon>Prorocentrum</taxon>
    </lineage>
</organism>
<accession>A0ABN9PPH7</accession>
<evidence type="ECO:0000313" key="1">
    <source>
        <dbReference type="EMBL" id="CAK0793534.1"/>
    </source>
</evidence>
<keyword evidence="2" id="KW-1185">Reference proteome</keyword>
<sequence length="245" mass="27347">GGGGGGPSPVRRREVIVVTLARSPWVTEASVFFFPKVAELIKELGIKVVYASGADGLRPKPPPRLTDEQLEEFWGSVKGEAIGKEVREFYTQYEGQSWKNIISIGDSEFERLGTMRAVEEYMRRQGIADVKACSSRAEQQGSLEPPSPKVEKSKAHQAEIKGHLYRVRIKTFKMLDQPTASELVAQLDMLRQWLPLMVNLDDGFDVEFGSIQDMAHIQMIDDVLRGVTVEQESTPGPIIETPCEE</sequence>
<proteinExistence type="predicted"/>
<reference evidence="1" key="1">
    <citation type="submission" date="2023-10" db="EMBL/GenBank/DDBJ databases">
        <authorList>
            <person name="Chen Y."/>
            <person name="Shah S."/>
            <person name="Dougan E. K."/>
            <person name="Thang M."/>
            <person name="Chan C."/>
        </authorList>
    </citation>
    <scope>NUCLEOTIDE SEQUENCE [LARGE SCALE GENOMIC DNA]</scope>
</reference>
<evidence type="ECO:0000313" key="2">
    <source>
        <dbReference type="Proteomes" id="UP001189429"/>
    </source>
</evidence>
<dbReference type="Proteomes" id="UP001189429">
    <property type="component" value="Unassembled WGS sequence"/>
</dbReference>
<dbReference type="PANTHER" id="PTHR38899">
    <property type="entry name" value="DOMAIN OOKINETE PROTEIN, PUTATIVE-RELATED"/>
    <property type="match status" value="1"/>
</dbReference>
<protein>
    <submittedName>
        <fullName evidence="1">Uncharacterized protein</fullName>
    </submittedName>
</protein>